<feature type="domain" description="Methyltransferase" evidence="3">
    <location>
        <begin position="43"/>
        <end position="139"/>
    </location>
</feature>
<organism evidence="4 5">
    <name type="scientific">Extremus antarcticus</name>
    <dbReference type="NCBI Taxonomy" id="702011"/>
    <lineage>
        <taxon>Eukaryota</taxon>
        <taxon>Fungi</taxon>
        <taxon>Dikarya</taxon>
        <taxon>Ascomycota</taxon>
        <taxon>Pezizomycotina</taxon>
        <taxon>Dothideomycetes</taxon>
        <taxon>Dothideomycetidae</taxon>
        <taxon>Mycosphaerellales</taxon>
        <taxon>Extremaceae</taxon>
        <taxon>Extremus</taxon>
    </lineage>
</organism>
<dbReference type="GO" id="GO:0008168">
    <property type="term" value="F:methyltransferase activity"/>
    <property type="evidence" value="ECO:0007669"/>
    <property type="project" value="UniProtKB-KW"/>
</dbReference>
<proteinExistence type="predicted"/>
<dbReference type="CDD" id="cd02440">
    <property type="entry name" value="AdoMet_MTases"/>
    <property type="match status" value="1"/>
</dbReference>
<keyword evidence="2" id="KW-0808">Transferase</keyword>
<dbReference type="EMBL" id="JAWDJX010000023">
    <property type="protein sequence ID" value="KAK3052021.1"/>
    <property type="molecule type" value="Genomic_DNA"/>
</dbReference>
<evidence type="ECO:0000259" key="3">
    <source>
        <dbReference type="Pfam" id="PF13649"/>
    </source>
</evidence>
<name>A0AAJ0GDC0_9PEZI</name>
<evidence type="ECO:0000313" key="5">
    <source>
        <dbReference type="Proteomes" id="UP001271007"/>
    </source>
</evidence>
<evidence type="ECO:0000256" key="2">
    <source>
        <dbReference type="ARBA" id="ARBA00022679"/>
    </source>
</evidence>
<sequence length="212" mass="22966">MDSIKSSYDAMAADYTAWVEAKPSRRLHYLSKLLDSIPSDSSILELGCGAGIPVTLALAQHLKVKKIIANDISSAQIALAKERLQGYEHVNLVEGDMCTLSFPPSSLNGVVAFFSLFHLPRSEQPTQLLKIHSWLQAGGVLVINFGTENVEEHVNDFFGEQMAWSGWGVEGSKAMVTGAGFDVLEAEVLEEGGGEGEVDSGVRFLWVVARKA</sequence>
<dbReference type="Gene3D" id="3.40.50.150">
    <property type="entry name" value="Vaccinia Virus protein VP39"/>
    <property type="match status" value="1"/>
</dbReference>
<dbReference type="SUPFAM" id="SSF53335">
    <property type="entry name" value="S-adenosyl-L-methionine-dependent methyltransferases"/>
    <property type="match status" value="1"/>
</dbReference>
<dbReference type="GO" id="GO:0032259">
    <property type="term" value="P:methylation"/>
    <property type="evidence" value="ECO:0007669"/>
    <property type="project" value="UniProtKB-KW"/>
</dbReference>
<protein>
    <recommendedName>
        <fullName evidence="3">Methyltransferase domain-containing protein</fullName>
    </recommendedName>
</protein>
<evidence type="ECO:0000256" key="1">
    <source>
        <dbReference type="ARBA" id="ARBA00022603"/>
    </source>
</evidence>
<reference evidence="4" key="1">
    <citation type="submission" date="2023-04" db="EMBL/GenBank/DDBJ databases">
        <title>Black Yeasts Isolated from many extreme environments.</title>
        <authorList>
            <person name="Coleine C."/>
            <person name="Stajich J.E."/>
            <person name="Selbmann L."/>
        </authorList>
    </citation>
    <scope>NUCLEOTIDE SEQUENCE</scope>
    <source>
        <strain evidence="4">CCFEE 5312</strain>
    </source>
</reference>
<keyword evidence="1" id="KW-0489">Methyltransferase</keyword>
<dbReference type="Pfam" id="PF13649">
    <property type="entry name" value="Methyltransf_25"/>
    <property type="match status" value="1"/>
</dbReference>
<comment type="caution">
    <text evidence="4">The sequence shown here is derived from an EMBL/GenBank/DDBJ whole genome shotgun (WGS) entry which is preliminary data.</text>
</comment>
<gene>
    <name evidence="4" type="ORF">LTR09_006975</name>
</gene>
<dbReference type="InterPro" id="IPR029063">
    <property type="entry name" value="SAM-dependent_MTases_sf"/>
</dbReference>
<dbReference type="AlphaFoldDB" id="A0AAJ0GDC0"/>
<dbReference type="PANTHER" id="PTHR43861">
    <property type="entry name" value="TRANS-ACONITATE 2-METHYLTRANSFERASE-RELATED"/>
    <property type="match status" value="1"/>
</dbReference>
<keyword evidence="5" id="KW-1185">Reference proteome</keyword>
<dbReference type="PANTHER" id="PTHR43861:SF1">
    <property type="entry name" value="TRANS-ACONITATE 2-METHYLTRANSFERASE"/>
    <property type="match status" value="1"/>
</dbReference>
<accession>A0AAJ0GDC0</accession>
<evidence type="ECO:0000313" key="4">
    <source>
        <dbReference type="EMBL" id="KAK3052021.1"/>
    </source>
</evidence>
<dbReference type="Proteomes" id="UP001271007">
    <property type="component" value="Unassembled WGS sequence"/>
</dbReference>
<dbReference type="InterPro" id="IPR041698">
    <property type="entry name" value="Methyltransf_25"/>
</dbReference>